<feature type="compositionally biased region" description="Low complexity" evidence="2">
    <location>
        <begin position="74"/>
        <end position="89"/>
    </location>
</feature>
<keyword evidence="1" id="KW-0378">Hydrolase</keyword>
<feature type="domain" description="Calcineurin-like phosphoesterase" evidence="3">
    <location>
        <begin position="47"/>
        <end position="285"/>
    </location>
</feature>
<evidence type="ECO:0000259" key="3">
    <source>
        <dbReference type="Pfam" id="PF00149"/>
    </source>
</evidence>
<dbReference type="Gene3D" id="3.60.21.10">
    <property type="match status" value="1"/>
</dbReference>
<dbReference type="Pfam" id="PF00149">
    <property type="entry name" value="Metallophos"/>
    <property type="match status" value="1"/>
</dbReference>
<accession>A0A212JTK2</accession>
<name>A0A212JTK2_9DELT</name>
<evidence type="ECO:0000256" key="1">
    <source>
        <dbReference type="ARBA" id="ARBA00022801"/>
    </source>
</evidence>
<feature type="region of interest" description="Disordered" evidence="2">
    <location>
        <begin position="74"/>
        <end position="93"/>
    </location>
</feature>
<dbReference type="InterPro" id="IPR050535">
    <property type="entry name" value="DNA_Repair-Maintenance_Comp"/>
</dbReference>
<dbReference type="CDD" id="cd00840">
    <property type="entry name" value="MPP_Mre11_N"/>
    <property type="match status" value="1"/>
</dbReference>
<dbReference type="PANTHER" id="PTHR30337:SF7">
    <property type="entry name" value="PHOSPHOESTERASE"/>
    <property type="match status" value="1"/>
</dbReference>
<dbReference type="AlphaFoldDB" id="A0A212JTK2"/>
<dbReference type="SUPFAM" id="SSF56300">
    <property type="entry name" value="Metallo-dependent phosphatases"/>
    <property type="match status" value="1"/>
</dbReference>
<protein>
    <submittedName>
        <fullName evidence="4">Metallophosphoesterase</fullName>
    </submittedName>
</protein>
<proteinExistence type="predicted"/>
<sequence length="524" mass="55455">MDTRIARALYRKKSAVQRAGEGERTPGGTPLVIPFPKCYTLSMPRFTFIHAADLHLGAPFRGLDGAASAAFPSSGPSSSPLSSPSSSPSSRKKGNFLAEASFIALDRLEKACLDQGAAFLILSGDIYDDKDGVLRARFALRDMFLRLKDADVRVFIAHGNHDPLRPGPLPVAWPDNVTVFGPEVSRECVMQDGVPLALVQGISHTAARETENLALRFTRYAPGKEDGNALSGSLPEGLPADIFQIAVLHCAVGGAADGHAPYAPCALSDLTGAGFDYWALGHVHQGGIVCDAPYVVYPGSIQGLHINETGAHGCAVVRVDGRSCAVEQLPLAPVVWEKMVFTVTEGTATPVATIDALEEALLEALQTRAGERNGAEAVFCRVILEGATELDAELRRPGSLETLLERLRKELAAHDGPARVWLKDIRLATSPDRDFAALAGRDDLVGEVVRLASAMRDDPARAEEVADRALSALRGNAKLKKILALGGEAHGIGGMDGAVDTALSAPDLADEAKALLCSLLEGDE</sequence>
<dbReference type="InterPro" id="IPR004843">
    <property type="entry name" value="Calcineurin-like_PHP"/>
</dbReference>
<dbReference type="PANTHER" id="PTHR30337">
    <property type="entry name" value="COMPONENT OF ATP-DEPENDENT DSDNA EXONUCLEASE"/>
    <property type="match status" value="1"/>
</dbReference>
<evidence type="ECO:0000256" key="2">
    <source>
        <dbReference type="SAM" id="MobiDB-lite"/>
    </source>
</evidence>
<organism evidence="4">
    <name type="scientific">uncultured delta proteobacterium</name>
    <dbReference type="NCBI Taxonomy" id="34034"/>
    <lineage>
        <taxon>Bacteria</taxon>
        <taxon>Deltaproteobacteria</taxon>
        <taxon>environmental samples</taxon>
    </lineage>
</organism>
<dbReference type="InterPro" id="IPR041796">
    <property type="entry name" value="Mre11_N"/>
</dbReference>
<reference evidence="4" key="1">
    <citation type="submission" date="2016-04" db="EMBL/GenBank/DDBJ databases">
        <authorList>
            <person name="Evans L.H."/>
            <person name="Alamgir A."/>
            <person name="Owens N."/>
            <person name="Weber N.D."/>
            <person name="Virtaneva K."/>
            <person name="Barbian K."/>
            <person name="Babar A."/>
            <person name="Rosenke K."/>
        </authorList>
    </citation>
    <scope>NUCLEOTIDE SEQUENCE</scope>
    <source>
        <strain evidence="4">86</strain>
    </source>
</reference>
<dbReference type="GO" id="GO:0016787">
    <property type="term" value="F:hydrolase activity"/>
    <property type="evidence" value="ECO:0007669"/>
    <property type="project" value="UniProtKB-KW"/>
</dbReference>
<dbReference type="EMBL" id="FLUQ01000002">
    <property type="protein sequence ID" value="SBW02791.1"/>
    <property type="molecule type" value="Genomic_DNA"/>
</dbReference>
<gene>
    <name evidence="4" type="ORF">KL86DPRO_20033</name>
</gene>
<evidence type="ECO:0000313" key="4">
    <source>
        <dbReference type="EMBL" id="SBW02791.1"/>
    </source>
</evidence>
<dbReference type="InterPro" id="IPR029052">
    <property type="entry name" value="Metallo-depent_PP-like"/>
</dbReference>